<accession>A0A7L6ANI5</accession>
<reference evidence="2" key="1">
    <citation type="submission" date="2020-06" db="EMBL/GenBank/DDBJ databases">
        <title>Analysis procedures for assessing recovery of high quality, complete, closed genomes from Nanopore long read metagenome sequencing.</title>
        <authorList>
            <person name="Bessarab I."/>
            <person name="Arumugam K."/>
            <person name="Haryono M."/>
            <person name="Liu X."/>
            <person name="Roy S."/>
            <person name="Zuniga-Montanez R.E."/>
            <person name="Qiu G."/>
            <person name="Drautz-Moses D.I."/>
            <person name="Law Y.Y."/>
            <person name="Wuertz S."/>
            <person name="Lauro F.M."/>
            <person name="Huson D.H."/>
            <person name="Williams R.B."/>
        </authorList>
    </citation>
    <scope>NUCLEOTIDE SEQUENCE [LARGE SCALE GENOMIC DNA]</scope>
    <source>
        <strain evidence="2">SSD2</strain>
    </source>
</reference>
<dbReference type="AlphaFoldDB" id="A0A7L6ANI5"/>
<dbReference type="Proteomes" id="UP000510621">
    <property type="component" value="Chromosome"/>
</dbReference>
<proteinExistence type="predicted"/>
<feature type="compositionally biased region" description="Basic and acidic residues" evidence="1">
    <location>
        <begin position="439"/>
        <end position="451"/>
    </location>
</feature>
<gene>
    <name evidence="2" type="ORF">HZT40_02455</name>
</gene>
<evidence type="ECO:0000313" key="3">
    <source>
        <dbReference type="Proteomes" id="UP000510621"/>
    </source>
</evidence>
<keyword evidence="3" id="KW-1185">Reference proteome</keyword>
<evidence type="ECO:0008006" key="4">
    <source>
        <dbReference type="Google" id="ProtNLM"/>
    </source>
</evidence>
<organism evidence="2 3">
    <name type="scientific">Candidatus Thiothrix singaporensis</name>
    <dbReference type="NCBI Taxonomy" id="2799669"/>
    <lineage>
        <taxon>Bacteria</taxon>
        <taxon>Pseudomonadati</taxon>
        <taxon>Pseudomonadota</taxon>
        <taxon>Gammaproteobacteria</taxon>
        <taxon>Thiotrichales</taxon>
        <taxon>Thiotrichaceae</taxon>
        <taxon>Thiothrix</taxon>
    </lineage>
</organism>
<dbReference type="EMBL" id="CP059265">
    <property type="protein sequence ID" value="QLQ30662.1"/>
    <property type="molecule type" value="Genomic_DNA"/>
</dbReference>
<name>A0A7L6ANI5_9GAMM</name>
<dbReference type="KEGG" id="this:HZT40_02455"/>
<evidence type="ECO:0000313" key="2">
    <source>
        <dbReference type="EMBL" id="QLQ30662.1"/>
    </source>
</evidence>
<feature type="region of interest" description="Disordered" evidence="1">
    <location>
        <begin position="430"/>
        <end position="451"/>
    </location>
</feature>
<sequence length="506" mass="52584">MGMVSPANNSTLAGSSATFSWSAGGTSVTAWWLYVGSTSGGTQYLDTGNLGASVTSRTVSGLPTDGSTVYVQLWYLSGSWKSLSYTYKAASPAAVPAMTSPVAGSTLSGNNAIFNWTANGAAVTAWQLLAGSSVGGGQHYDSNELATSSLNSWAISGLPTDGSTVYVRLRYQIGGVWSQDYTYKAYSAGGGSTLGMVSPANNSTLAGSSATFSWSAGGTSVTAWWLYVGSTSGGTQYLDTGNLGASVTSRTVSGLPTDGSTVYVQLWYLSGSWKSLSYTYKAASPAAPGDDQPGSGLHPVGEQRHVQLGRQRASVTAWQLLVGSSAGGSNYQDSGQLASTVTSRTVSGLPTDGSTVYVRLRYQIGGVWSPGLHLQGVQRGRWLDVGDGQPGEQQHAGGEQRHVQLVGWRHVGDGVVAVCGQHVGWYTVPGHGQSGGVRHQPDGERPADGRQHRVRAVVVPVGQLEIVELHLQGRQPGGGSGDDQPGSGLHPGGEQRHVQLGRQRAM</sequence>
<protein>
    <recommendedName>
        <fullName evidence="4">Fibronectin type-III domain-containing protein</fullName>
    </recommendedName>
</protein>
<evidence type="ECO:0000256" key="1">
    <source>
        <dbReference type="SAM" id="MobiDB-lite"/>
    </source>
</evidence>
<feature type="region of interest" description="Disordered" evidence="1">
    <location>
        <begin position="473"/>
        <end position="506"/>
    </location>
</feature>